<evidence type="ECO:0000259" key="1">
    <source>
        <dbReference type="Pfam" id="PF13503"/>
    </source>
</evidence>
<dbReference type="EMBL" id="MOCA01000006">
    <property type="protein sequence ID" value="RON99512.1"/>
    <property type="molecule type" value="Genomic_DNA"/>
</dbReference>
<accession>A0A423NMM3</accession>
<dbReference type="RefSeq" id="WP_123419493.1">
    <property type="nucleotide sequence ID" value="NZ_MOCA01000006.1"/>
</dbReference>
<dbReference type="InterPro" id="IPR025391">
    <property type="entry name" value="DUF4123"/>
</dbReference>
<dbReference type="Pfam" id="PF13503">
    <property type="entry name" value="DUF4123"/>
    <property type="match status" value="1"/>
</dbReference>
<dbReference type="Proteomes" id="UP000284207">
    <property type="component" value="Unassembled WGS sequence"/>
</dbReference>
<evidence type="ECO:0000313" key="2">
    <source>
        <dbReference type="EMBL" id="RON99512.1"/>
    </source>
</evidence>
<name>A0A423NMM3_9PSED</name>
<reference evidence="2 3" key="1">
    <citation type="submission" date="2016-10" db="EMBL/GenBank/DDBJ databases">
        <title>Comparative genome analysis of multiple Pseudomonas spp. focuses on biocontrol and plant growth promoting traits.</title>
        <authorList>
            <person name="Tao X.-Y."/>
            <person name="Taylor C.G."/>
        </authorList>
    </citation>
    <scope>NUCLEOTIDE SEQUENCE [LARGE SCALE GENOMIC DNA]</scope>
    <source>
        <strain evidence="2 3">36B3</strain>
    </source>
</reference>
<dbReference type="AlphaFoldDB" id="A0A423NMM3"/>
<feature type="domain" description="DUF4123" evidence="1">
    <location>
        <begin position="30"/>
        <end position="140"/>
    </location>
</feature>
<protein>
    <recommendedName>
        <fullName evidence="1">DUF4123 domain-containing protein</fullName>
    </recommendedName>
</protein>
<gene>
    <name evidence="2" type="ORF">BK674_18950</name>
</gene>
<organism evidence="2 3">
    <name type="scientific">Pseudomonas moraviensis</name>
    <dbReference type="NCBI Taxonomy" id="321662"/>
    <lineage>
        <taxon>Bacteria</taxon>
        <taxon>Pseudomonadati</taxon>
        <taxon>Pseudomonadota</taxon>
        <taxon>Gammaproteobacteria</taxon>
        <taxon>Pseudomonadales</taxon>
        <taxon>Pseudomonadaceae</taxon>
        <taxon>Pseudomonas</taxon>
    </lineage>
</organism>
<proteinExistence type="predicted"/>
<sequence length="285" mass="31282">MHVKALSALLAEPRFNFSDLPATSESMCFIIDQGLQPDALGRLYQLGEPVVAQGLFVGTDLAEIPDEPLWLVAPKGGKVAKVAVDLCEERFSGIAISSRDPEKALAHARWLLRANDGSGGQSLLSFHKPSLWAALAYTADKAFDQLLGCWNAVYSPAPIHFGQERGRWLTWKTSGESTWSGDGAAFNLPEAAAKVQARLGWVYWIDEEYAAFNKPDDDRLNDMADNLDMLLKNNIYDGDHLLKLGHVVNGPLFETQPGIMAILQSKDESFIKVDRLLESAAVAQN</sequence>
<comment type="caution">
    <text evidence="2">The sequence shown here is derived from an EMBL/GenBank/DDBJ whole genome shotgun (WGS) entry which is preliminary data.</text>
</comment>
<evidence type="ECO:0000313" key="3">
    <source>
        <dbReference type="Proteomes" id="UP000284207"/>
    </source>
</evidence>